<dbReference type="Gene3D" id="1.10.10.10">
    <property type="entry name" value="Winged helix-like DNA-binding domain superfamily/Winged helix DNA-binding domain"/>
    <property type="match status" value="1"/>
</dbReference>
<dbReference type="Gene3D" id="3.40.50.300">
    <property type="entry name" value="P-loop containing nucleotide triphosphate hydrolases"/>
    <property type="match status" value="1"/>
</dbReference>
<dbReference type="InterPro" id="IPR003593">
    <property type="entry name" value="AAA+_ATPase"/>
</dbReference>
<protein>
    <recommendedName>
        <fullName evidence="7">OmpR/PhoB-type domain-containing protein</fullName>
    </recommendedName>
</protein>
<evidence type="ECO:0000256" key="6">
    <source>
        <dbReference type="PROSITE-ProRule" id="PRU01091"/>
    </source>
</evidence>
<dbReference type="SMART" id="SM01043">
    <property type="entry name" value="BTAD"/>
    <property type="match status" value="1"/>
</dbReference>
<dbReference type="SUPFAM" id="SSF52540">
    <property type="entry name" value="P-loop containing nucleoside triphosphate hydrolases"/>
    <property type="match status" value="1"/>
</dbReference>
<comment type="similarity">
    <text evidence="1">Belongs to the AfsR/DnrI/RedD regulatory family.</text>
</comment>
<feature type="domain" description="OmpR/PhoB-type" evidence="7">
    <location>
        <begin position="1"/>
        <end position="101"/>
    </location>
</feature>
<keyword evidence="4 6" id="KW-0238">DNA-binding</keyword>
<dbReference type="InterPro" id="IPR005158">
    <property type="entry name" value="BTAD"/>
</dbReference>
<dbReference type="InterPro" id="IPR016032">
    <property type="entry name" value="Sig_transdc_resp-reg_C-effctor"/>
</dbReference>
<evidence type="ECO:0000256" key="5">
    <source>
        <dbReference type="ARBA" id="ARBA00023163"/>
    </source>
</evidence>
<dbReference type="InterPro" id="IPR011990">
    <property type="entry name" value="TPR-like_helical_dom_sf"/>
</dbReference>
<dbReference type="InterPro" id="IPR036388">
    <property type="entry name" value="WH-like_DNA-bd_sf"/>
</dbReference>
<dbReference type="PANTHER" id="PTHR35807">
    <property type="entry name" value="TRANSCRIPTIONAL REGULATOR REDD-RELATED"/>
    <property type="match status" value="1"/>
</dbReference>
<keyword evidence="3" id="KW-0805">Transcription regulation</keyword>
<evidence type="ECO:0000256" key="1">
    <source>
        <dbReference type="ARBA" id="ARBA00005820"/>
    </source>
</evidence>
<dbReference type="SMART" id="SM00382">
    <property type="entry name" value="AAA"/>
    <property type="match status" value="1"/>
</dbReference>
<dbReference type="PANTHER" id="PTHR35807:SF1">
    <property type="entry name" value="TRANSCRIPTIONAL REGULATOR REDD"/>
    <property type="match status" value="1"/>
</dbReference>
<dbReference type="GO" id="GO:0006355">
    <property type="term" value="P:regulation of DNA-templated transcription"/>
    <property type="evidence" value="ECO:0007669"/>
    <property type="project" value="InterPro"/>
</dbReference>
<dbReference type="CDD" id="cd15831">
    <property type="entry name" value="BTAD"/>
    <property type="match status" value="1"/>
</dbReference>
<dbReference type="PROSITE" id="PS51755">
    <property type="entry name" value="OMPR_PHOB"/>
    <property type="match status" value="1"/>
</dbReference>
<accession>A0A3A9ZFB1</accession>
<reference evidence="8 9" key="1">
    <citation type="journal article" date="2014" name="Int. J. Syst. Evol. Microbiol.">
        <title>Streptomyces hoynatensis sp. nov., isolated from deep marine sediment.</title>
        <authorList>
            <person name="Veyisoglu A."/>
            <person name="Sahin N."/>
        </authorList>
    </citation>
    <scope>NUCLEOTIDE SEQUENCE [LARGE SCALE GENOMIC DNA]</scope>
    <source>
        <strain evidence="8 9">KCTC 29097</strain>
    </source>
</reference>
<proteinExistence type="inferred from homology"/>
<dbReference type="Proteomes" id="UP000272474">
    <property type="component" value="Unassembled WGS sequence"/>
</dbReference>
<comment type="caution">
    <text evidence="8">The sequence shown here is derived from an EMBL/GenBank/DDBJ whole genome shotgun (WGS) entry which is preliminary data.</text>
</comment>
<dbReference type="GO" id="GO:0000160">
    <property type="term" value="P:phosphorelay signal transduction system"/>
    <property type="evidence" value="ECO:0007669"/>
    <property type="project" value="UniProtKB-KW"/>
</dbReference>
<dbReference type="SUPFAM" id="SSF46894">
    <property type="entry name" value="C-terminal effector domain of the bipartite response regulators"/>
    <property type="match status" value="1"/>
</dbReference>
<dbReference type="InterPro" id="IPR027417">
    <property type="entry name" value="P-loop_NTPase"/>
</dbReference>
<dbReference type="Pfam" id="PF03704">
    <property type="entry name" value="BTAD"/>
    <property type="match status" value="1"/>
</dbReference>
<dbReference type="EMBL" id="RBAL01000001">
    <property type="protein sequence ID" value="RKN47030.1"/>
    <property type="molecule type" value="Genomic_DNA"/>
</dbReference>
<evidence type="ECO:0000256" key="4">
    <source>
        <dbReference type="ARBA" id="ARBA00023125"/>
    </source>
</evidence>
<dbReference type="InterPro" id="IPR002182">
    <property type="entry name" value="NB-ARC"/>
</dbReference>
<dbReference type="SUPFAM" id="SSF48452">
    <property type="entry name" value="TPR-like"/>
    <property type="match status" value="1"/>
</dbReference>
<gene>
    <name evidence="8" type="ORF">D7294_02270</name>
</gene>
<evidence type="ECO:0000259" key="7">
    <source>
        <dbReference type="PROSITE" id="PS51755"/>
    </source>
</evidence>
<dbReference type="GO" id="GO:0003677">
    <property type="term" value="F:DNA binding"/>
    <property type="evidence" value="ECO:0007669"/>
    <property type="project" value="UniProtKB-UniRule"/>
</dbReference>
<dbReference type="GO" id="GO:0043531">
    <property type="term" value="F:ADP binding"/>
    <property type="evidence" value="ECO:0007669"/>
    <property type="project" value="InterPro"/>
</dbReference>
<dbReference type="Gene3D" id="1.25.40.10">
    <property type="entry name" value="Tetratricopeptide repeat domain"/>
    <property type="match status" value="1"/>
</dbReference>
<dbReference type="Pfam" id="PF00931">
    <property type="entry name" value="NB-ARC"/>
    <property type="match status" value="1"/>
</dbReference>
<dbReference type="AlphaFoldDB" id="A0A3A9ZFB1"/>
<evidence type="ECO:0000313" key="8">
    <source>
        <dbReference type="EMBL" id="RKN47030.1"/>
    </source>
</evidence>
<dbReference type="PRINTS" id="PR00364">
    <property type="entry name" value="DISEASERSIST"/>
</dbReference>
<evidence type="ECO:0000256" key="2">
    <source>
        <dbReference type="ARBA" id="ARBA00023012"/>
    </source>
</evidence>
<feature type="DNA-binding region" description="OmpR/PhoB-type" evidence="6">
    <location>
        <begin position="1"/>
        <end position="101"/>
    </location>
</feature>
<evidence type="ECO:0000313" key="9">
    <source>
        <dbReference type="Proteomes" id="UP000272474"/>
    </source>
</evidence>
<keyword evidence="2" id="KW-0902">Two-component regulatory system</keyword>
<dbReference type="InterPro" id="IPR051677">
    <property type="entry name" value="AfsR-DnrI-RedD_regulator"/>
</dbReference>
<keyword evidence="5" id="KW-0804">Transcription</keyword>
<evidence type="ECO:0000256" key="3">
    <source>
        <dbReference type="ARBA" id="ARBA00023015"/>
    </source>
</evidence>
<keyword evidence="9" id="KW-1185">Reference proteome</keyword>
<dbReference type="InterPro" id="IPR001867">
    <property type="entry name" value="OmpR/PhoB-type_DNA-bd"/>
</dbReference>
<dbReference type="SMART" id="SM00862">
    <property type="entry name" value="Trans_reg_C"/>
    <property type="match status" value="1"/>
</dbReference>
<sequence>MTSREDSMRFSVLGPLEITEGSKAVDVVGLRQQHILATLLLNAGHTVSIGRLTEATWDSAPPATAKEQVQNCLSMLRRALTAAGGPPGLIVKRPSGYLLDVRDRDLDLKCFQDRVTAARQAAAQGKTEQAGRGLRTALAMWRGPALENLTSRLVRAGAARLNEQRQTVLEECISLELALGRHRELVGELSALITEYPLREELAALLMLALYRSGRQAEALDVYRRTRRAMIEDLGLEPGLPLRQVEQSILTGDADLGVPAEAVGLLDPPEAPRRTIPRQLPPPRGDLVGVEEAMCRVPEQREPTARPLPEAYLFTGGIGVGKTTLAVQLAHRLKERYRDGQLFADLRGSRAEPTPLGAVVAMFLQAMGIPVPDRVDERIAEYRSALAERQMLVVLDDVPREDVLRELMPPTPGSALIATSRARVFGKDLGHTVQLGTLGDRAALDLLAATVGDGRVERNIPGAMRVAALCGNLPIALRGAAIRLAGKPHWSVDQFAELLDSDERRFAELERGGPRIRALFEVPYGRLSAQARLVFRGMSEPDSCPVTAAQAAALLGLPLDLAEEALEEAVDARLIEAARFPGGEVAYWLAELQRVFARQCAAEAGGGDAGAARLSPVPSLSAKYLAG</sequence>
<organism evidence="8 9">
    <name type="scientific">Streptomyces hoynatensis</name>
    <dbReference type="NCBI Taxonomy" id="1141874"/>
    <lineage>
        <taxon>Bacteria</taxon>
        <taxon>Bacillati</taxon>
        <taxon>Actinomycetota</taxon>
        <taxon>Actinomycetes</taxon>
        <taxon>Kitasatosporales</taxon>
        <taxon>Streptomycetaceae</taxon>
        <taxon>Streptomyces</taxon>
    </lineage>
</organism>
<name>A0A3A9ZFB1_9ACTN</name>